<evidence type="ECO:0000313" key="2">
    <source>
        <dbReference type="EMBL" id="GAA3958589.1"/>
    </source>
</evidence>
<dbReference type="Pfam" id="PF01433">
    <property type="entry name" value="Peptidase_M1"/>
    <property type="match status" value="1"/>
</dbReference>
<comment type="caution">
    <text evidence="2">The sequence shown here is derived from an EMBL/GenBank/DDBJ whole genome shotgun (WGS) entry which is preliminary data.</text>
</comment>
<organism evidence="2 3">
    <name type="scientific">Mucilaginibacter dorajii</name>
    <dbReference type="NCBI Taxonomy" id="692994"/>
    <lineage>
        <taxon>Bacteria</taxon>
        <taxon>Pseudomonadati</taxon>
        <taxon>Bacteroidota</taxon>
        <taxon>Sphingobacteriia</taxon>
        <taxon>Sphingobacteriales</taxon>
        <taxon>Sphingobacteriaceae</taxon>
        <taxon>Mucilaginibacter</taxon>
    </lineage>
</organism>
<feature type="domain" description="Peptidase M1 membrane alanine aminopeptidase" evidence="1">
    <location>
        <begin position="371"/>
        <end position="564"/>
    </location>
</feature>
<proteinExistence type="predicted"/>
<reference evidence="3" key="1">
    <citation type="journal article" date="2019" name="Int. J. Syst. Evol. Microbiol.">
        <title>The Global Catalogue of Microorganisms (GCM) 10K type strain sequencing project: providing services to taxonomists for standard genome sequencing and annotation.</title>
        <authorList>
            <consortium name="The Broad Institute Genomics Platform"/>
            <consortium name="The Broad Institute Genome Sequencing Center for Infectious Disease"/>
            <person name="Wu L."/>
            <person name="Ma J."/>
        </authorList>
    </citation>
    <scope>NUCLEOTIDE SEQUENCE [LARGE SCALE GENOMIC DNA]</scope>
    <source>
        <strain evidence="3">JCM 16601</strain>
    </source>
</reference>
<keyword evidence="3" id="KW-1185">Reference proteome</keyword>
<evidence type="ECO:0000259" key="1">
    <source>
        <dbReference type="Pfam" id="PF01433"/>
    </source>
</evidence>
<dbReference type="EMBL" id="BAAAZC010000003">
    <property type="protein sequence ID" value="GAA3958589.1"/>
    <property type="molecule type" value="Genomic_DNA"/>
</dbReference>
<dbReference type="RefSeq" id="WP_259095997.1">
    <property type="nucleotide sequence ID" value="NZ_BAAAZC010000003.1"/>
</dbReference>
<name>A0ABP7P2P5_9SPHI</name>
<protein>
    <submittedName>
        <fullName evidence="2">M1 family metallopeptidase</fullName>
    </submittedName>
</protein>
<sequence>MQNDKLQTRFIPNYGNLKFLIALTLFVFTGYLASGQSRYQPQALFPAVPLLPPGNEYRSATGEPGRAYWQNQADYVIDVALDDQKNIISGTATITYTNNSPKALSTLWMQLEQNVFKKDSRGIKAKLFLYKDANEKTADGGYEIEAVKLKNDTAVASNITYHIYDTRMELQLPQPLKSGQKITFSIQYRYNFPTNYKNADFLVNRTDILPTKNGNIYAVAQWYPRMCVLDDVEGWNTLPYLGNGEFYLEYGNFNVNITLPASYIVEGSGDLLNPEEVLTPVQLKRWQAAKQSEVPVFIRSAKEVAEASSRPAKATCTWKFRMDNTRDFAWTASKSFIWEALSFPVAGGKSVMGSSLYPVESDKKDSWKRSSEYIKFTLQHFSDKWFAYPYHKVVNVASNLDGMEYPGMVFCSAKDTGNAYFMVVNHELGHTWFPMVVGGNERKYAWMDEGFNTFIDNLAVKDFNKGEFPGYEQIYSPLDTLFSERTVPIMTRPDAIPGDMVFPVEYQKVAYVLTLLRNQIVGPERFDRAFHKYINDWAYKHPSPWDFFRSIDSSVGEDLTWFWKAMFLENYRLDQSVAKVETAAGKTIITINNMERAAMPLSVEITYANGLKERHNFPVEVWEYSWQYTFNADKNDPVTKVVIDPDGIYPDINKGNNVYEVKGK</sequence>
<dbReference type="Gene3D" id="1.10.390.10">
    <property type="entry name" value="Neutral Protease Domain 2"/>
    <property type="match status" value="1"/>
</dbReference>
<dbReference type="CDD" id="cd09604">
    <property type="entry name" value="M1_APN_like"/>
    <property type="match status" value="1"/>
</dbReference>
<accession>A0ABP7P2P5</accession>
<dbReference type="PANTHER" id="PTHR11533">
    <property type="entry name" value="PROTEASE M1 ZINC METALLOPROTEASE"/>
    <property type="match status" value="1"/>
</dbReference>
<dbReference type="InterPro" id="IPR050344">
    <property type="entry name" value="Peptidase_M1_aminopeptidases"/>
</dbReference>
<dbReference type="SUPFAM" id="SSF55486">
    <property type="entry name" value="Metalloproteases ('zincins'), catalytic domain"/>
    <property type="match status" value="1"/>
</dbReference>
<gene>
    <name evidence="2" type="ORF">GCM10022210_02440</name>
</gene>
<evidence type="ECO:0000313" key="3">
    <source>
        <dbReference type="Proteomes" id="UP001500742"/>
    </source>
</evidence>
<dbReference type="PANTHER" id="PTHR11533:SF174">
    <property type="entry name" value="PUROMYCIN-SENSITIVE AMINOPEPTIDASE-RELATED"/>
    <property type="match status" value="1"/>
</dbReference>
<dbReference type="InterPro" id="IPR014782">
    <property type="entry name" value="Peptidase_M1_dom"/>
</dbReference>
<dbReference type="InterPro" id="IPR027268">
    <property type="entry name" value="Peptidase_M4/M1_CTD_sf"/>
</dbReference>
<dbReference type="Proteomes" id="UP001500742">
    <property type="component" value="Unassembled WGS sequence"/>
</dbReference>